<organism evidence="1 2">
    <name type="scientific">Hallella bergensis DSM 17361</name>
    <dbReference type="NCBI Taxonomy" id="585502"/>
    <lineage>
        <taxon>Bacteria</taxon>
        <taxon>Pseudomonadati</taxon>
        <taxon>Bacteroidota</taxon>
        <taxon>Bacteroidia</taxon>
        <taxon>Bacteroidales</taxon>
        <taxon>Prevotellaceae</taxon>
        <taxon>Hallella</taxon>
    </lineage>
</organism>
<dbReference type="NCBIfam" id="NF045477">
    <property type="entry name" value="LPO_1073_dom"/>
    <property type="match status" value="1"/>
</dbReference>
<comment type="caution">
    <text evidence="1">The sequence shown here is derived from an EMBL/GenBank/DDBJ whole genome shotgun (WGS) entry which is preliminary data.</text>
</comment>
<dbReference type="eggNOG" id="ENOG502ZA7S">
    <property type="taxonomic scope" value="Bacteria"/>
</dbReference>
<accession>D1PVF8</accession>
<dbReference type="InterPro" id="IPR053773">
    <property type="entry name" value="Vpar_1526-like"/>
</dbReference>
<name>D1PVF8_9BACT</name>
<reference evidence="1 2" key="1">
    <citation type="submission" date="2009-10" db="EMBL/GenBank/DDBJ databases">
        <authorList>
            <person name="Qin X."/>
            <person name="Bachman B."/>
            <person name="Battles P."/>
            <person name="Bell A."/>
            <person name="Bess C."/>
            <person name="Bickham C."/>
            <person name="Chaboub L."/>
            <person name="Chen D."/>
            <person name="Coyle M."/>
            <person name="Deiros D.R."/>
            <person name="Dinh H."/>
            <person name="Forbes L."/>
            <person name="Fowler G."/>
            <person name="Francisco L."/>
            <person name="Fu Q."/>
            <person name="Gubbala S."/>
            <person name="Hale W."/>
            <person name="Han Y."/>
            <person name="Hemphill L."/>
            <person name="Highlander S.K."/>
            <person name="Hirani K."/>
            <person name="Hogues M."/>
            <person name="Jackson L."/>
            <person name="Jakkamsetti A."/>
            <person name="Javaid M."/>
            <person name="Jiang H."/>
            <person name="Korchina V."/>
            <person name="Kovar C."/>
            <person name="Lara F."/>
            <person name="Lee S."/>
            <person name="Mata R."/>
            <person name="Mathew T."/>
            <person name="Moen C."/>
            <person name="Morales K."/>
            <person name="Munidasa M."/>
            <person name="Nazareth L."/>
            <person name="Ngo R."/>
            <person name="Nguyen L."/>
            <person name="Okwuonu G."/>
            <person name="Ongeri F."/>
            <person name="Patil S."/>
            <person name="Petrosino J."/>
            <person name="Pham C."/>
            <person name="Pham P."/>
            <person name="Pu L.-L."/>
            <person name="Puazo M."/>
            <person name="Raj R."/>
            <person name="Reid J."/>
            <person name="Rouhana J."/>
            <person name="Saada N."/>
            <person name="Shang Y."/>
            <person name="Simmons D."/>
            <person name="Thornton R."/>
            <person name="Warren J."/>
            <person name="Weissenberger G."/>
            <person name="Zhang J."/>
            <person name="Zhang L."/>
            <person name="Zhou C."/>
            <person name="Zhu D."/>
            <person name="Muzny D."/>
            <person name="Worley K."/>
            <person name="Gibbs R."/>
        </authorList>
    </citation>
    <scope>NUCLEOTIDE SEQUENCE [LARGE SCALE GENOMIC DNA]</scope>
    <source>
        <strain evidence="1 2">DSM 17361</strain>
    </source>
</reference>
<dbReference type="HOGENOM" id="CLU_751497_0_0_10"/>
<evidence type="ECO:0000313" key="1">
    <source>
        <dbReference type="EMBL" id="EFA44619.1"/>
    </source>
</evidence>
<dbReference type="RefSeq" id="WP_007173057.1">
    <property type="nucleotide sequence ID" value="NZ_GG704780.1"/>
</dbReference>
<gene>
    <name evidence="1" type="ORF">HMPREF0645_0943</name>
</gene>
<dbReference type="Proteomes" id="UP000003160">
    <property type="component" value="Unassembled WGS sequence"/>
</dbReference>
<dbReference type="EMBL" id="ACKS01000038">
    <property type="protein sequence ID" value="EFA44619.1"/>
    <property type="molecule type" value="Genomic_DNA"/>
</dbReference>
<protein>
    <submittedName>
        <fullName evidence="1">Uncharacterized protein</fullName>
    </submittedName>
</protein>
<keyword evidence="2" id="KW-1185">Reference proteome</keyword>
<dbReference type="AlphaFoldDB" id="D1PVF8"/>
<dbReference type="OrthoDB" id="5083961at2"/>
<proteinExistence type="predicted"/>
<evidence type="ECO:0000313" key="2">
    <source>
        <dbReference type="Proteomes" id="UP000003160"/>
    </source>
</evidence>
<sequence>MELISKNNTEQQQTAGNNSNQIIISGNLNVGITESQARDICKAECAIALQNWSFQAGVLAEKRIQKLEDKMLPKILSYDEKLSIFGEPGFQILIRKAQIAAASSERESDYEMLADLLLHRAEQHENRERRLGISKAIEIVDQIDDLALIALSIVYAISKYTPASSNIHEGLGALNKLYGKILNKCKLPTDYAWMEHLDLLAAIRLSPSGIHSFKKMEEYIPERLNYYFEEGLQVDSDDYNHVLEKFESLNIPLSCLERHPLRDGYVRLNVPKDIDNIVFIMKTQQGEIKMPLSEKQKDAFRLANKIAFKTDSNNSEMKKAFWNIWDKYQNLKDIKLWWDKLENHFSITPVGVALANAYIRGKEPSIPCIY</sequence>